<dbReference type="EMBL" id="MFJL01000024">
    <property type="protein sequence ID" value="OGG15468.1"/>
    <property type="molecule type" value="Genomic_DNA"/>
</dbReference>
<evidence type="ECO:0008006" key="3">
    <source>
        <dbReference type="Google" id="ProtNLM"/>
    </source>
</evidence>
<comment type="caution">
    <text evidence="1">The sequence shown here is derived from an EMBL/GenBank/DDBJ whole genome shotgun (WGS) entry which is preliminary data.</text>
</comment>
<dbReference type="Pfam" id="PF13692">
    <property type="entry name" value="Glyco_trans_1_4"/>
    <property type="match status" value="1"/>
</dbReference>
<gene>
    <name evidence="1" type="ORF">A3D77_06485</name>
</gene>
<dbReference type="Proteomes" id="UP000176923">
    <property type="component" value="Unassembled WGS sequence"/>
</dbReference>
<dbReference type="AlphaFoldDB" id="A0A1F5ZSP1"/>
<evidence type="ECO:0000313" key="2">
    <source>
        <dbReference type="Proteomes" id="UP000176923"/>
    </source>
</evidence>
<accession>A0A1F5ZSP1</accession>
<organism evidence="1 2">
    <name type="scientific">Candidatus Gottesmanbacteria bacterium RIFCSPHIGHO2_02_FULL_39_11</name>
    <dbReference type="NCBI Taxonomy" id="1798382"/>
    <lineage>
        <taxon>Bacteria</taxon>
        <taxon>Candidatus Gottesmaniibacteriota</taxon>
    </lineage>
</organism>
<dbReference type="Gene3D" id="3.40.50.2000">
    <property type="entry name" value="Glycogen Phosphorylase B"/>
    <property type="match status" value="1"/>
</dbReference>
<reference evidence="1 2" key="1">
    <citation type="journal article" date="2016" name="Nat. Commun.">
        <title>Thousands of microbial genomes shed light on interconnected biogeochemical processes in an aquifer system.</title>
        <authorList>
            <person name="Anantharaman K."/>
            <person name="Brown C.T."/>
            <person name="Hug L.A."/>
            <person name="Sharon I."/>
            <person name="Castelle C.J."/>
            <person name="Probst A.J."/>
            <person name="Thomas B.C."/>
            <person name="Singh A."/>
            <person name="Wilkins M.J."/>
            <person name="Karaoz U."/>
            <person name="Brodie E.L."/>
            <person name="Williams K.H."/>
            <person name="Hubbard S.S."/>
            <person name="Banfield J.F."/>
        </authorList>
    </citation>
    <scope>NUCLEOTIDE SEQUENCE [LARGE SCALE GENOMIC DNA]</scope>
</reference>
<dbReference type="STRING" id="1798382.A3D77_06485"/>
<evidence type="ECO:0000313" key="1">
    <source>
        <dbReference type="EMBL" id="OGG15468.1"/>
    </source>
</evidence>
<proteinExistence type="predicted"/>
<name>A0A1F5ZSP1_9BACT</name>
<dbReference type="SUPFAM" id="SSF53756">
    <property type="entry name" value="UDP-Glycosyltransferase/glycogen phosphorylase"/>
    <property type="match status" value="1"/>
</dbReference>
<sequence length="447" mass="51293">MKKLIDQFNHLDVSLVISDYPDSTVGGGKNYGIAWYTKETLEPLAKRYNRRFVVLGEKQTNKKSETYANGKIAVFRVFDPTHHSLFPTILQWLLKFPYIHDVYVHSEFCTNGGLKNFALLLPFLFLIKLLGKNIIYFSHNVVTSFDGIGTHLNLGTNPVKLALLNSLLKIYYRVLGLICNRVVVMDTILKKRLSQFVSEDKIVLSPFWTEKKDLKINKALTRKKLNISKDDFVLLYFGFITWYKGADWIIQEIKSITSKMKNGRKIKLIIAGGPSYSLKDQDHYKKYYQNILNSVRGDPRIIVTGFVPENEIDQYFAVSNLCVFPYRGYIGSSGAITHAISRQVPFVISKHMSETLVNEEYQKAFRESGLKEKDLVFSFKSRSLILAINRFKNKKFCAKAQIFLSSILETKSIKNILPILAETVYTRSKSQMVSYAHLKPIFNLLSA</sequence>
<protein>
    <recommendedName>
        <fullName evidence="3">Glycosyl transferase family 1 domain-containing protein</fullName>
    </recommendedName>
</protein>